<proteinExistence type="predicted"/>
<gene>
    <name evidence="3 4" type="primary">LOC115888159</name>
</gene>
<evidence type="ECO:0000313" key="3">
    <source>
        <dbReference type="RefSeq" id="XP_030763617.1"/>
    </source>
</evidence>
<dbReference type="RefSeq" id="XP_030763618.1">
    <property type="nucleotide sequence ID" value="XM_030907758.1"/>
</dbReference>
<protein>
    <submittedName>
        <fullName evidence="3 4">Embryonic polarity protein dorsal-like</fullName>
    </submittedName>
</protein>
<dbReference type="Pfam" id="PF00554">
    <property type="entry name" value="RHD_DNA_bind"/>
    <property type="match status" value="1"/>
</dbReference>
<dbReference type="GO" id="GO:0034097">
    <property type="term" value="P:response to cytokine"/>
    <property type="evidence" value="ECO:0007669"/>
    <property type="project" value="TreeGrafter"/>
</dbReference>
<dbReference type="PANTHER" id="PTHR24169:SF25">
    <property type="entry name" value="DORSAL-RELATED IMMUNITY FACTOR DIF-RELATED"/>
    <property type="match status" value="1"/>
</dbReference>
<dbReference type="InterPro" id="IPR002909">
    <property type="entry name" value="IPT_dom"/>
</dbReference>
<dbReference type="InterPro" id="IPR013783">
    <property type="entry name" value="Ig-like_fold"/>
</dbReference>
<dbReference type="PRINTS" id="PR00057">
    <property type="entry name" value="NFKBTNSCPFCT"/>
</dbReference>
<dbReference type="GO" id="GO:0000981">
    <property type="term" value="F:DNA-binding transcription factor activity, RNA polymerase II-specific"/>
    <property type="evidence" value="ECO:0007669"/>
    <property type="project" value="TreeGrafter"/>
</dbReference>
<evidence type="ECO:0000313" key="2">
    <source>
        <dbReference type="Proteomes" id="UP000504635"/>
    </source>
</evidence>
<dbReference type="GO" id="GO:0007249">
    <property type="term" value="P:canonical NF-kappaB signal transduction"/>
    <property type="evidence" value="ECO:0007669"/>
    <property type="project" value="TreeGrafter"/>
</dbReference>
<dbReference type="InterPro" id="IPR037059">
    <property type="entry name" value="RHD_DNA_bind_dom_sf"/>
</dbReference>
<dbReference type="InterPro" id="IPR032397">
    <property type="entry name" value="RHD_dimer"/>
</dbReference>
<dbReference type="GO" id="GO:0033554">
    <property type="term" value="P:cellular response to stress"/>
    <property type="evidence" value="ECO:0007669"/>
    <property type="project" value="TreeGrafter"/>
</dbReference>
<evidence type="ECO:0000259" key="1">
    <source>
        <dbReference type="PROSITE" id="PS50254"/>
    </source>
</evidence>
<dbReference type="KEGG" id="soy:115888159"/>
<dbReference type="Gene3D" id="2.60.40.10">
    <property type="entry name" value="Immunoglobulins"/>
    <property type="match status" value="1"/>
</dbReference>
<dbReference type="SUPFAM" id="SSF49417">
    <property type="entry name" value="p53-like transcription factors"/>
    <property type="match status" value="1"/>
</dbReference>
<dbReference type="SMART" id="SM00429">
    <property type="entry name" value="IPT"/>
    <property type="match status" value="1"/>
</dbReference>
<dbReference type="AlphaFoldDB" id="A0A6J2YHW9"/>
<name>A0A6J2YHW9_SITOR</name>
<dbReference type="Pfam" id="PF16179">
    <property type="entry name" value="RHD_dimer"/>
    <property type="match status" value="1"/>
</dbReference>
<dbReference type="GO" id="GO:0038061">
    <property type="term" value="P:non-canonical NF-kappaB signal transduction"/>
    <property type="evidence" value="ECO:0007669"/>
    <property type="project" value="TreeGrafter"/>
</dbReference>
<feature type="domain" description="RHD" evidence="1">
    <location>
        <begin position="43"/>
        <end position="222"/>
    </location>
</feature>
<dbReference type="InterPro" id="IPR000451">
    <property type="entry name" value="NFkB/Dor"/>
</dbReference>
<dbReference type="Gene3D" id="2.60.40.340">
    <property type="entry name" value="Rel homology domain (RHD), DNA-binding domain"/>
    <property type="match status" value="1"/>
</dbReference>
<dbReference type="Proteomes" id="UP000504635">
    <property type="component" value="Unplaced"/>
</dbReference>
<dbReference type="GO" id="GO:0005634">
    <property type="term" value="C:nucleus"/>
    <property type="evidence" value="ECO:0007669"/>
    <property type="project" value="TreeGrafter"/>
</dbReference>
<dbReference type="SUPFAM" id="SSF81296">
    <property type="entry name" value="E set domains"/>
    <property type="match status" value="1"/>
</dbReference>
<dbReference type="GO" id="GO:0005737">
    <property type="term" value="C:cytoplasm"/>
    <property type="evidence" value="ECO:0007669"/>
    <property type="project" value="InterPro"/>
</dbReference>
<keyword evidence="2" id="KW-1185">Reference proteome</keyword>
<sequence>MFYDQHFREPVCPLPSSMSYNGSGEIALPPQPQHLPNTGARRRQQPYVRIIEQPASKALRFRYECESRFAGSIPGASSTPEYKTYPEIEVVGYKGKAVVVVFCVMKDPPYTVHPHNLVGKEGCKNGFCTLPIPADTMRVRFSKLAIQCVKKKDIKSSLKLKEKYNVDYFRQHFAPQNELSSIDLNAVRLCFQVLIEGDTPGKYRYPLTPVVSNIIYDKKAVSDLTIVKLSSRVGYVDIPKNIILVCDKVAKDDIEIHFFEMKNDEIVWSAKADFLQHQVHKHHAIWFKTPRYKTLDVTESVKVFIQLYRPSDQATSEPLPFELLPANSVDDHFKRKRARLDHTDVMNQLTDQDRMAMEQTLQTPLIEPINIEPLAFMNDRPSCSTWHIPENSSTNMFRQHATSSDGNCIGNFDSHHISSAQAGNTINDMTILPGFFE</sequence>
<dbReference type="RefSeq" id="XP_030763617.1">
    <property type="nucleotide sequence ID" value="XM_030907757.1"/>
</dbReference>
<dbReference type="InterPro" id="IPR008967">
    <property type="entry name" value="p53-like_TF_DNA-bd_sf"/>
</dbReference>
<organism evidence="2 4">
    <name type="scientific">Sitophilus oryzae</name>
    <name type="common">Rice weevil</name>
    <name type="synonym">Curculio oryzae</name>
    <dbReference type="NCBI Taxonomy" id="7048"/>
    <lineage>
        <taxon>Eukaryota</taxon>
        <taxon>Metazoa</taxon>
        <taxon>Ecdysozoa</taxon>
        <taxon>Arthropoda</taxon>
        <taxon>Hexapoda</taxon>
        <taxon>Insecta</taxon>
        <taxon>Pterygota</taxon>
        <taxon>Neoptera</taxon>
        <taxon>Endopterygota</taxon>
        <taxon>Coleoptera</taxon>
        <taxon>Polyphaga</taxon>
        <taxon>Cucujiformia</taxon>
        <taxon>Curculionidae</taxon>
        <taxon>Dryophthorinae</taxon>
        <taxon>Sitophilus</taxon>
    </lineage>
</organism>
<dbReference type="GeneID" id="115888159"/>
<dbReference type="OrthoDB" id="7881762at2759"/>
<dbReference type="GO" id="GO:0048468">
    <property type="term" value="P:cell development"/>
    <property type="evidence" value="ECO:0007669"/>
    <property type="project" value="UniProtKB-ARBA"/>
</dbReference>
<accession>A0A6J2YHW9</accession>
<dbReference type="GO" id="GO:0000978">
    <property type="term" value="F:RNA polymerase II cis-regulatory region sequence-specific DNA binding"/>
    <property type="evidence" value="ECO:0007669"/>
    <property type="project" value="TreeGrafter"/>
</dbReference>
<dbReference type="InterPro" id="IPR011539">
    <property type="entry name" value="RHD_DNA_bind_dom"/>
</dbReference>
<dbReference type="GO" id="GO:0045944">
    <property type="term" value="P:positive regulation of transcription by RNA polymerase II"/>
    <property type="evidence" value="ECO:0007669"/>
    <property type="project" value="TreeGrafter"/>
</dbReference>
<evidence type="ECO:0000313" key="4">
    <source>
        <dbReference type="RefSeq" id="XP_030763618.1"/>
    </source>
</evidence>
<dbReference type="GO" id="GO:0045087">
    <property type="term" value="P:innate immune response"/>
    <property type="evidence" value="ECO:0007669"/>
    <property type="project" value="TreeGrafter"/>
</dbReference>
<dbReference type="PROSITE" id="PS50254">
    <property type="entry name" value="REL_2"/>
    <property type="match status" value="1"/>
</dbReference>
<dbReference type="PANTHER" id="PTHR24169">
    <property type="entry name" value="NUCLEAR FACTOR NF-KAPPA-B PROTEIN"/>
    <property type="match status" value="1"/>
</dbReference>
<dbReference type="InterPro" id="IPR014756">
    <property type="entry name" value="Ig_E-set"/>
</dbReference>
<reference evidence="3 4" key="1">
    <citation type="submission" date="2025-04" db="UniProtKB">
        <authorList>
            <consortium name="RefSeq"/>
        </authorList>
    </citation>
    <scope>IDENTIFICATION</scope>
    <source>
        <tissue evidence="3 4">Gonads</tissue>
    </source>
</reference>
<dbReference type="GO" id="GO:0048731">
    <property type="term" value="P:system development"/>
    <property type="evidence" value="ECO:0007669"/>
    <property type="project" value="UniProtKB-ARBA"/>
</dbReference>